<dbReference type="GO" id="GO:0005783">
    <property type="term" value="C:endoplasmic reticulum"/>
    <property type="evidence" value="ECO:0007669"/>
    <property type="project" value="TreeGrafter"/>
</dbReference>
<protein>
    <submittedName>
        <fullName evidence="1">Unplaced genomic scaffold SPHSTscaffold_44, whole genome shotgun sequence</fullName>
    </submittedName>
</protein>
<dbReference type="HOGENOM" id="CLU_502652_0_0_1"/>
<dbReference type="GO" id="GO:0004467">
    <property type="term" value="F:long-chain fatty acid-CoA ligase activity"/>
    <property type="evidence" value="ECO:0007669"/>
    <property type="project" value="TreeGrafter"/>
</dbReference>
<dbReference type="EMBL" id="KN837119">
    <property type="protein sequence ID" value="KIJ44134.1"/>
    <property type="molecule type" value="Genomic_DNA"/>
</dbReference>
<dbReference type="OrthoDB" id="1700726at2759"/>
<dbReference type="AlphaFoldDB" id="A0A0C9VAX2"/>
<evidence type="ECO:0000313" key="2">
    <source>
        <dbReference type="Proteomes" id="UP000054279"/>
    </source>
</evidence>
<evidence type="ECO:0000313" key="1">
    <source>
        <dbReference type="EMBL" id="KIJ44134.1"/>
    </source>
</evidence>
<sequence length="473" mass="51911">MDWLKTNDITIILGISFVGVYALSKILKPQSLVHPLLLGRQADVSRVRMPGESAVYRNYATGLMGRLPERPKPDVKLISHLLPDENTAPRLLWTTRTTNAEIKARAAALGAALVQVVGLVPGESTALLLLDNCIEFLITDLALAQNSIVSFTLDSLSLVIPALEKHNPTTVIVHEHFLEHILEHVSDLRQISHHSVIVLGDDKGNSVGHSQKSGVRVLRWEDLEVKGKTLSKPEAPPLSKSSIDILDFAQTSPATPTLMFLTPDFLKPVMSLILTAARSNPLFWLGWRHKIRGLQEGFLTKRSLWDNVVWEPARTKVLDKVEESLRGIVVSQGTFFDSDIFEELMAFTGELETAELENARVAFSVPIVMTYSHPLACGPVLASHPLDLQAFPASMAPGAFKAHFGPPAPNVEAKLVRVDDAIVDAGADPEGELVLRGPSIAKLWSERDEADAEEWVSTGQSARVHTNGTFRLF</sequence>
<dbReference type="InterPro" id="IPR042099">
    <property type="entry name" value="ANL_N_sf"/>
</dbReference>
<name>A0A0C9VAX2_SPHS4</name>
<dbReference type="PANTHER" id="PTHR43272">
    <property type="entry name" value="LONG-CHAIN-FATTY-ACID--COA LIGASE"/>
    <property type="match status" value="1"/>
</dbReference>
<keyword evidence="2" id="KW-1185">Reference proteome</keyword>
<dbReference type="Proteomes" id="UP000054279">
    <property type="component" value="Unassembled WGS sequence"/>
</dbReference>
<reference evidence="1 2" key="1">
    <citation type="submission" date="2014-06" db="EMBL/GenBank/DDBJ databases">
        <title>Evolutionary Origins and Diversification of the Mycorrhizal Mutualists.</title>
        <authorList>
            <consortium name="DOE Joint Genome Institute"/>
            <consortium name="Mycorrhizal Genomics Consortium"/>
            <person name="Kohler A."/>
            <person name="Kuo A."/>
            <person name="Nagy L.G."/>
            <person name="Floudas D."/>
            <person name="Copeland A."/>
            <person name="Barry K.W."/>
            <person name="Cichocki N."/>
            <person name="Veneault-Fourrey C."/>
            <person name="LaButti K."/>
            <person name="Lindquist E.A."/>
            <person name="Lipzen A."/>
            <person name="Lundell T."/>
            <person name="Morin E."/>
            <person name="Murat C."/>
            <person name="Riley R."/>
            <person name="Ohm R."/>
            <person name="Sun H."/>
            <person name="Tunlid A."/>
            <person name="Henrissat B."/>
            <person name="Grigoriev I.V."/>
            <person name="Hibbett D.S."/>
            <person name="Martin F."/>
        </authorList>
    </citation>
    <scope>NUCLEOTIDE SEQUENCE [LARGE SCALE GENOMIC DNA]</scope>
    <source>
        <strain evidence="1 2">SS14</strain>
    </source>
</reference>
<dbReference type="GO" id="GO:0016020">
    <property type="term" value="C:membrane"/>
    <property type="evidence" value="ECO:0007669"/>
    <property type="project" value="TreeGrafter"/>
</dbReference>
<proteinExistence type="predicted"/>
<dbReference type="SUPFAM" id="SSF56801">
    <property type="entry name" value="Acetyl-CoA synthetase-like"/>
    <property type="match status" value="1"/>
</dbReference>
<dbReference type="Gene3D" id="3.40.50.12780">
    <property type="entry name" value="N-terminal domain of ligase-like"/>
    <property type="match status" value="2"/>
</dbReference>
<organism evidence="1 2">
    <name type="scientific">Sphaerobolus stellatus (strain SS14)</name>
    <dbReference type="NCBI Taxonomy" id="990650"/>
    <lineage>
        <taxon>Eukaryota</taxon>
        <taxon>Fungi</taxon>
        <taxon>Dikarya</taxon>
        <taxon>Basidiomycota</taxon>
        <taxon>Agaricomycotina</taxon>
        <taxon>Agaricomycetes</taxon>
        <taxon>Phallomycetidae</taxon>
        <taxon>Geastrales</taxon>
        <taxon>Sphaerobolaceae</taxon>
        <taxon>Sphaerobolus</taxon>
    </lineage>
</organism>
<accession>A0A0C9VAX2</accession>
<dbReference type="PANTHER" id="PTHR43272:SF11">
    <property type="entry name" value="AMP-DEPENDENT SYNTHETASE_LIGASE DOMAIN-CONTAINING PROTEIN"/>
    <property type="match status" value="1"/>
</dbReference>
<gene>
    <name evidence="1" type="ORF">M422DRAFT_67748</name>
</gene>